<dbReference type="InterPro" id="IPR042278">
    <property type="entry name" value="Mfa-like_1_N"/>
</dbReference>
<dbReference type="InterPro" id="IPR025049">
    <property type="entry name" value="Mfa-like_1"/>
</dbReference>
<dbReference type="Gene3D" id="2.60.40.2630">
    <property type="match status" value="1"/>
</dbReference>
<keyword evidence="1" id="KW-0732">Signal</keyword>
<organism evidence="2 3">
    <name type="scientific">Bacteroides graminisolvens</name>
    <dbReference type="NCBI Taxonomy" id="477666"/>
    <lineage>
        <taxon>Bacteria</taxon>
        <taxon>Pseudomonadati</taxon>
        <taxon>Bacteroidota</taxon>
        <taxon>Bacteroidia</taxon>
        <taxon>Bacteroidales</taxon>
        <taxon>Bacteroidaceae</taxon>
        <taxon>Bacteroides</taxon>
    </lineage>
</organism>
<dbReference type="Pfam" id="PF13149">
    <property type="entry name" value="Mfa_like_1"/>
    <property type="match status" value="1"/>
</dbReference>
<evidence type="ECO:0000313" key="2">
    <source>
        <dbReference type="EMBL" id="HCK24106.1"/>
    </source>
</evidence>
<dbReference type="Gene3D" id="2.60.40.2620">
    <property type="entry name" value="Fimbrillin-like"/>
    <property type="match status" value="1"/>
</dbReference>
<reference evidence="2 3" key="1">
    <citation type="journal article" date="2018" name="Nat. Biotechnol.">
        <title>A standardized bacterial taxonomy based on genome phylogeny substantially revises the tree of life.</title>
        <authorList>
            <person name="Parks D.H."/>
            <person name="Chuvochina M."/>
            <person name="Waite D.W."/>
            <person name="Rinke C."/>
            <person name="Skarshewski A."/>
            <person name="Chaumeil P.A."/>
            <person name="Hugenholtz P."/>
        </authorList>
    </citation>
    <scope>NUCLEOTIDE SEQUENCE [LARGE SCALE GENOMIC DNA]</scope>
    <source>
        <strain evidence="2">UBA9667</strain>
    </source>
</reference>
<name>A0A3D2SGS9_9BACE</name>
<comment type="caution">
    <text evidence="2">The sequence shown here is derived from an EMBL/GenBank/DDBJ whole genome shotgun (WGS) entry which is preliminary data.</text>
</comment>
<gene>
    <name evidence="2" type="ORF">DHW31_04850</name>
</gene>
<dbReference type="Proteomes" id="UP000263098">
    <property type="component" value="Unassembled WGS sequence"/>
</dbReference>
<dbReference type="AlphaFoldDB" id="A0A3D2SGS9"/>
<accession>A0A3D2SGS9</accession>
<protein>
    <recommendedName>
        <fullName evidence="4">Fimbrillin family protein</fullName>
    </recommendedName>
</protein>
<dbReference type="CDD" id="cd13120">
    <property type="entry name" value="BF2867_like_N"/>
    <property type="match status" value="1"/>
</dbReference>
<feature type="chain" id="PRO_5017762893" description="Fimbrillin family protein" evidence="1">
    <location>
        <begin position="24"/>
        <end position="361"/>
    </location>
</feature>
<evidence type="ECO:0000313" key="3">
    <source>
        <dbReference type="Proteomes" id="UP000263098"/>
    </source>
</evidence>
<sequence>MKAYKSIMAVLCLALLTTAGCQSELLIDDQQHRQAVADTIDFVGGFIDKPVNTKSTALLAEHLNTMGVWGWQITPEGDELKLFDNQIVSYSNATGDWTYSPKKLWSDDSQYRFYAYAPHSDSTAGSTVSIDPVTGRFKIDDITLGGSNIMYNTPLRAASGNFNGVTDIDWMIDRTGLTGVKSSFGRKVTFNMQHILAKINVKVRINNILEADSSIVSVTLDSLTIGTFIGHGSFEQKLNHTPDPGNADDNAVQEWTIDPSKPRYSINSARNVGIDATGFYVIESLLIPQEVDPGNTVKISYTTTSHDAHTERYIGIFNLNSVFDRFVGGNNYTLVITISPDVITFDAGSGSWETAFTNGVF</sequence>
<feature type="signal peptide" evidence="1">
    <location>
        <begin position="1"/>
        <end position="23"/>
    </location>
</feature>
<dbReference type="EMBL" id="DPVG01000178">
    <property type="protein sequence ID" value="HCK24106.1"/>
    <property type="molecule type" value="Genomic_DNA"/>
</dbReference>
<proteinExistence type="predicted"/>
<evidence type="ECO:0000256" key="1">
    <source>
        <dbReference type="SAM" id="SignalP"/>
    </source>
</evidence>
<evidence type="ECO:0008006" key="4">
    <source>
        <dbReference type="Google" id="ProtNLM"/>
    </source>
</evidence>
<dbReference type="PROSITE" id="PS51257">
    <property type="entry name" value="PROKAR_LIPOPROTEIN"/>
    <property type="match status" value="1"/>
</dbReference>